<dbReference type="PROSITE" id="PS01129">
    <property type="entry name" value="PSI_RLU"/>
    <property type="match status" value="1"/>
</dbReference>
<evidence type="ECO:0000256" key="7">
    <source>
        <dbReference type="ARBA" id="ARBA00041803"/>
    </source>
</evidence>
<dbReference type="PANTHER" id="PTHR21600">
    <property type="entry name" value="MITOCHONDRIAL RNA PSEUDOURIDINE SYNTHASE"/>
    <property type="match status" value="1"/>
</dbReference>
<name>A0ABV6C8V3_9GAMM</name>
<keyword evidence="1" id="KW-0819">tRNA processing</keyword>
<dbReference type="GO" id="GO:0160149">
    <property type="term" value="F:tRNA pseudouridine(65) synthase activity"/>
    <property type="evidence" value="ECO:0007669"/>
    <property type="project" value="UniProtKB-EC"/>
</dbReference>
<comment type="catalytic activity">
    <reaction evidence="3">
        <text>uridine(65) in tRNA = pseudouridine(65) in tRNA</text>
        <dbReference type="Rhea" id="RHEA:42536"/>
        <dbReference type="Rhea" id="RHEA-COMP:10103"/>
        <dbReference type="Rhea" id="RHEA-COMP:10104"/>
        <dbReference type="ChEBI" id="CHEBI:65314"/>
        <dbReference type="ChEBI" id="CHEBI:65315"/>
        <dbReference type="EC" id="5.4.99.26"/>
    </reaction>
</comment>
<dbReference type="RefSeq" id="WP_385876508.1">
    <property type="nucleotide sequence ID" value="NZ_JBHLXE010000048.1"/>
</dbReference>
<evidence type="ECO:0000256" key="8">
    <source>
        <dbReference type="ARBA" id="ARBA00041975"/>
    </source>
</evidence>
<dbReference type="SUPFAM" id="SSF55120">
    <property type="entry name" value="Pseudouridine synthase"/>
    <property type="match status" value="1"/>
</dbReference>
<comment type="function">
    <text evidence="4">Responsible for synthesis of pseudouridine from uracil-65 in transfer RNAs.</text>
</comment>
<dbReference type="Proteomes" id="UP001589758">
    <property type="component" value="Unassembled WGS sequence"/>
</dbReference>
<dbReference type="EC" id="5.4.99.26" evidence="5"/>
<evidence type="ECO:0000256" key="3">
    <source>
        <dbReference type="ARBA" id="ARBA00036607"/>
    </source>
</evidence>
<evidence type="ECO:0000259" key="10">
    <source>
        <dbReference type="Pfam" id="PF00849"/>
    </source>
</evidence>
<dbReference type="InterPro" id="IPR050188">
    <property type="entry name" value="RluA_PseudoU_synthase"/>
</dbReference>
<evidence type="ECO:0000313" key="11">
    <source>
        <dbReference type="EMBL" id="MFC0179406.1"/>
    </source>
</evidence>
<dbReference type="Gene3D" id="3.30.2350.10">
    <property type="entry name" value="Pseudouridine synthase"/>
    <property type="match status" value="1"/>
</dbReference>
<evidence type="ECO:0000256" key="1">
    <source>
        <dbReference type="ARBA" id="ARBA00022694"/>
    </source>
</evidence>
<comment type="caution">
    <text evidence="11">The sequence shown here is derived from an EMBL/GenBank/DDBJ whole genome shotgun (WGS) entry which is preliminary data.</text>
</comment>
<evidence type="ECO:0000256" key="6">
    <source>
        <dbReference type="ARBA" id="ARBA00040675"/>
    </source>
</evidence>
<evidence type="ECO:0000256" key="9">
    <source>
        <dbReference type="ARBA" id="ARBA00043049"/>
    </source>
</evidence>
<keyword evidence="12" id="KW-1185">Reference proteome</keyword>
<organism evidence="11 12">
    <name type="scientific">Thorsellia kenyensis</name>
    <dbReference type="NCBI Taxonomy" id="1549888"/>
    <lineage>
        <taxon>Bacteria</taxon>
        <taxon>Pseudomonadati</taxon>
        <taxon>Pseudomonadota</taxon>
        <taxon>Gammaproteobacteria</taxon>
        <taxon>Enterobacterales</taxon>
        <taxon>Thorselliaceae</taxon>
        <taxon>Thorsellia</taxon>
    </lineage>
</organism>
<accession>A0ABV6C8V3</accession>
<dbReference type="NCBIfam" id="NF008321">
    <property type="entry name" value="PRK11112.1"/>
    <property type="match status" value="1"/>
</dbReference>
<feature type="domain" description="Pseudouridine synthase RsuA/RluA-like" evidence="10">
    <location>
        <begin position="16"/>
        <end position="175"/>
    </location>
</feature>
<dbReference type="PANTHER" id="PTHR21600:SF56">
    <property type="entry name" value="TRNA PSEUDOURIDINE SYNTHASE C"/>
    <property type="match status" value="1"/>
</dbReference>
<reference evidence="11 12" key="1">
    <citation type="submission" date="2024-09" db="EMBL/GenBank/DDBJ databases">
        <authorList>
            <person name="Sun Q."/>
            <person name="Mori K."/>
        </authorList>
    </citation>
    <scope>NUCLEOTIDE SEQUENCE [LARGE SCALE GENOMIC DNA]</scope>
    <source>
        <strain evidence="11 12">CCM 8545</strain>
    </source>
</reference>
<sequence length="248" mass="29104">MDDKTKIPILYRDEYIVIVNKPSGWLVHRSWLDKDEHNILMTKVRDTIQQHVYTVHRLDKATSGVILMALNPEIARILSQAFEKNEIQKKYHALVRGYILDSGEIDYPLTVVRDKIADKFSRENKLPQEAQTLYTPISLFEVPLKNELHPTSRYSLVELTPITGRKHQLRRHMSHLRHPIIGDTAHGDLKKNRQFSEFFKIDRLLLHASYLAFKHPVNSTNMIIQTPLECNVDLYEMLKLLLDYKIRN</sequence>
<dbReference type="InterPro" id="IPR006145">
    <property type="entry name" value="PsdUridine_synth_RsuA/RluA"/>
</dbReference>
<proteinExistence type="predicted"/>
<evidence type="ECO:0000256" key="2">
    <source>
        <dbReference type="ARBA" id="ARBA00023235"/>
    </source>
</evidence>
<dbReference type="Pfam" id="PF00849">
    <property type="entry name" value="PseudoU_synth_2"/>
    <property type="match status" value="1"/>
</dbReference>
<dbReference type="InterPro" id="IPR020103">
    <property type="entry name" value="PsdUridine_synth_cat_dom_sf"/>
</dbReference>
<protein>
    <recommendedName>
        <fullName evidence="6">tRNA pseudouridine synthase C</fullName>
        <ecNumber evidence="5">5.4.99.26</ecNumber>
    </recommendedName>
    <alternativeName>
        <fullName evidence="8">tRNA pseudouridine(65) synthase</fullName>
    </alternativeName>
    <alternativeName>
        <fullName evidence="9">tRNA pseudouridylate synthase C</fullName>
    </alternativeName>
    <alternativeName>
        <fullName evidence="7">tRNA-uridine isomerase C</fullName>
    </alternativeName>
</protein>
<evidence type="ECO:0000313" key="12">
    <source>
        <dbReference type="Proteomes" id="UP001589758"/>
    </source>
</evidence>
<evidence type="ECO:0000256" key="4">
    <source>
        <dbReference type="ARBA" id="ARBA00037670"/>
    </source>
</evidence>
<keyword evidence="2 11" id="KW-0413">Isomerase</keyword>
<evidence type="ECO:0000256" key="5">
    <source>
        <dbReference type="ARBA" id="ARBA00038943"/>
    </source>
</evidence>
<dbReference type="InterPro" id="IPR006224">
    <property type="entry name" value="PsdUridine_synth_RluA-like_CS"/>
</dbReference>
<dbReference type="EMBL" id="JBHLXE010000048">
    <property type="protein sequence ID" value="MFC0179406.1"/>
    <property type="molecule type" value="Genomic_DNA"/>
</dbReference>
<gene>
    <name evidence="11" type="primary">truC</name>
    <name evidence="11" type="ORF">ACFFIT_04755</name>
</gene>